<feature type="transmembrane region" description="Helical" evidence="2">
    <location>
        <begin position="1621"/>
        <end position="1642"/>
    </location>
</feature>
<evidence type="ECO:0000259" key="3">
    <source>
        <dbReference type="Pfam" id="PF07699"/>
    </source>
</evidence>
<feature type="transmembrane region" description="Helical" evidence="2">
    <location>
        <begin position="1476"/>
        <end position="1500"/>
    </location>
</feature>
<feature type="compositionally biased region" description="Basic residues" evidence="1">
    <location>
        <begin position="1928"/>
        <end position="1947"/>
    </location>
</feature>
<feature type="transmembrane region" description="Helical" evidence="2">
    <location>
        <begin position="1525"/>
        <end position="1544"/>
    </location>
</feature>
<dbReference type="InterPro" id="IPR011641">
    <property type="entry name" value="Tyr-kin_ephrin_A/B_rcpt-like"/>
</dbReference>
<keyword evidence="5" id="KW-1185">Reference proteome</keyword>
<keyword evidence="2" id="KW-0472">Membrane</keyword>
<dbReference type="EMBL" id="CAXAMN010018158">
    <property type="protein sequence ID" value="CAK9051965.1"/>
    <property type="molecule type" value="Genomic_DNA"/>
</dbReference>
<keyword evidence="2" id="KW-1133">Transmembrane helix</keyword>
<dbReference type="SUPFAM" id="SSF57184">
    <property type="entry name" value="Growth factor receptor domain"/>
    <property type="match status" value="1"/>
</dbReference>
<reference evidence="4 5" key="1">
    <citation type="submission" date="2024-02" db="EMBL/GenBank/DDBJ databases">
        <authorList>
            <person name="Chen Y."/>
            <person name="Shah S."/>
            <person name="Dougan E. K."/>
            <person name="Thang M."/>
            <person name="Chan C."/>
        </authorList>
    </citation>
    <scope>NUCLEOTIDE SEQUENCE [LARGE SCALE GENOMIC DNA]</scope>
</reference>
<proteinExistence type="predicted"/>
<dbReference type="SMART" id="SM01411">
    <property type="entry name" value="Ephrin_rec_like"/>
    <property type="match status" value="7"/>
</dbReference>
<feature type="transmembrane region" description="Helical" evidence="2">
    <location>
        <begin position="1199"/>
        <end position="1224"/>
    </location>
</feature>
<feature type="transmembrane region" description="Helical" evidence="2">
    <location>
        <begin position="1589"/>
        <end position="1609"/>
    </location>
</feature>
<feature type="domain" description="Tyrosine-protein kinase ephrin type A/B receptor-like" evidence="3">
    <location>
        <begin position="905"/>
        <end position="943"/>
    </location>
</feature>
<organism evidence="4 5">
    <name type="scientific">Durusdinium trenchii</name>
    <dbReference type="NCBI Taxonomy" id="1381693"/>
    <lineage>
        <taxon>Eukaryota</taxon>
        <taxon>Sar</taxon>
        <taxon>Alveolata</taxon>
        <taxon>Dinophyceae</taxon>
        <taxon>Suessiales</taxon>
        <taxon>Symbiodiniaceae</taxon>
        <taxon>Durusdinium</taxon>
    </lineage>
</organism>
<feature type="domain" description="Tyrosine-protein kinase ephrin type A/B receptor-like" evidence="3">
    <location>
        <begin position="790"/>
        <end position="836"/>
    </location>
</feature>
<dbReference type="Proteomes" id="UP001642484">
    <property type="component" value="Unassembled WGS sequence"/>
</dbReference>
<protein>
    <recommendedName>
        <fullName evidence="3">Tyrosine-protein kinase ephrin type A/B receptor-like domain-containing protein</fullName>
    </recommendedName>
</protein>
<evidence type="ECO:0000256" key="2">
    <source>
        <dbReference type="SAM" id="Phobius"/>
    </source>
</evidence>
<evidence type="ECO:0000313" key="5">
    <source>
        <dbReference type="Proteomes" id="UP001642484"/>
    </source>
</evidence>
<feature type="transmembrane region" description="Helical" evidence="2">
    <location>
        <begin position="1556"/>
        <end position="1574"/>
    </location>
</feature>
<comment type="caution">
    <text evidence="4">The sequence shown here is derived from an EMBL/GenBank/DDBJ whole genome shotgun (WGS) entry which is preliminary data.</text>
</comment>
<gene>
    <name evidence="4" type="ORF">CCMP2556_LOCUS26283</name>
</gene>
<feature type="region of interest" description="Disordered" evidence="1">
    <location>
        <begin position="1921"/>
        <end position="1974"/>
    </location>
</feature>
<feature type="region of interest" description="Disordered" evidence="1">
    <location>
        <begin position="1328"/>
        <end position="1350"/>
    </location>
</feature>
<dbReference type="PANTHER" id="PTHR46967">
    <property type="entry name" value="INSULIN-LIKE GROWTH FACTOR BINDING PROTEIN,N-TERMINAL"/>
    <property type="match status" value="1"/>
</dbReference>
<name>A0ABP0MPG6_9DINO</name>
<feature type="domain" description="Tyrosine-protein kinase ephrin type A/B receptor-like" evidence="3">
    <location>
        <begin position="578"/>
        <end position="623"/>
    </location>
</feature>
<keyword evidence="2" id="KW-0812">Transmembrane</keyword>
<dbReference type="InterPro" id="IPR009030">
    <property type="entry name" value="Growth_fac_rcpt_cys_sf"/>
</dbReference>
<sequence length="1974" mass="213839">MSSEEESAAELSAMFEPWPFAAWAFQSSSSLATAVMLNPSSVREQLLECPEGMAFAPGSLASGLADCQCPHGMMPSGSGSSLSTGCVKCPLSFYKASVGDSPCTSCSIGMETLQEGAVSSSACSCSAGFVAQAGDSSTCETCGKGNFCPEGAYREACPEHQTTLVDDAKTKSDCVCNPGLVPSEFGNCAGPSSDHDFTCVRGHLCTFEQLVPFDGIGLSVNGLVSLRHGCGSLQFEQVSPANAHGIATMIEWPDEEAPNSTRFALSFGAWPPATDSVGGADRSLHLDAGVYDLCWCGGPPPCGVGDFVLSAGKLRVQGPRMNQEVSCSVGQTCALENVEFEGDSEGAVIMVLTDCGMGDAIPGFPGQGIAKSVDSSTFLFSDDSAPLSSPPGIYRLCFCMPNPHEDCAGAGSFKAPVGLLTARGPFDQLSECEVDSNCSVKLTGIGLEMNDLLVVTSSCETVLSLSGLVVGSLHLDNSLRAHIGQIPADTMPGVYQMCWCPATSDCSNLTSFRAEAGRLQVSCPKGRYFASSKCALCGHGFYCPGGTQIAAKRFPCEAHETTAVRNATSISDCTCDRGHFYSRGNCAPCPIDYYKPLVGNAPCMRCPPELNTYATGSVSDTSCVHASAVVDQNAVSTVPSLTFNLSLLSNKSYDLAGAGTSPLLVGISRSISQFSRLDANLIDLNVDETQGPNFGQGRRLASSMVVKVTMRYATEEEATEAAQELDVQLVSDEVMSSLRTYPEFSDFLVKALSEPTKSSTIIQCRTNAAKPPGVMIRKLDDCLCMPGFGYEETLQSCELCPLGKYKSTLANKDCTNCDDTNEKSTLEVGARWIEDCKCRAGSFNDSAHGGCMACTVGSYCNGTGTQFECPRHSTTTDSRSRTISDCVCEAGYQLSKRAHSSEDFFCESCLQGFYKPNAGNDTCSLSCPKNALSIVAATSIRDCYCLTDHHAELDDAGNLSRCAGCSRYSGLRCPGHFELAGLHAQPRAQEGWFQTGNTTAVQCLVELPNGASACRGSAQCENGTHCFVNKCVDGSTGMLCGECPENYARSKYLQLCKMCPDSDSGLTMAMMVLADLGRITSLNFAMALLAAQGAGNALKLDSPMIRVVQSWKDACSILLSFNLNRLLPLSSARADTECEECDEQHQQRFQWPMEITAAMDFVLSLVSLVPEVNVDFAIQCHAEALLPGSMAAKRLAPALYYLFLPILSALSTTLLCAFVVYVVVPLAKLKGIHFNDADKETAKRAKYIRKVVKRAHERPRPENAELVFANVLSEILAKNIKDAKQQEVEKRLQDSEVEEILKHVAVKVAEQRDSDVEELLKERAVEAWKSREEGQRHQNRTWSSSSAPDRTEIQLCPNPAPVEFHLGIQEESEREPIYHGCDTVHEAKAAQFKAPVEAGERDFGLFTGFPRPLKLLSESVPVLWLTQLALWPQLLTKFLQMVRCSPFLEEREGSVQPVHRLLPHPDVECYTEDHDLAIVACIGLLVWSMGVPLLLFALIWRLDERQDPEACRIYGYFIQGLDPAFWYWDIVVKRADICLMLVVAYTTLADDDNAKLLLFPLISGLQLGITAWTQPYKNSQAQALDSLEFVLLTSRFVLFSAVAALLIFFPSPTILRAGGASLLAMLMMIVAYSGLHIVAHFVRSAAADLKEIEKKTKDQEPPAGLVARILRFVSKVKGRAVKILEPVLLPDEHLFCAWSLHKAVPALVEKHADRGYSLLSFGGLSARVLKTDMAAQRQTISKAFHDFSLLWMRHSTAKGFPSINMLCALAVTRRDLPRKLSTEELSKSWERTIRALQDDKRNLHLVGQDDAGGAPLCDDDFANAVHYFSLLTKEMAEKVMDAVLSIFECGAGDPEELTHSNVQNHSERTGDECESKMNVAVSSISVNCASSSADVVVVVPDHHPSEVVPFALAEADSLQDAENEVAKPTRRTLRPKQRAKGKAKANPKRGQIGYRRNPNRGMDPRSPSQIQITV</sequence>
<evidence type="ECO:0000256" key="1">
    <source>
        <dbReference type="SAM" id="MobiDB-lite"/>
    </source>
</evidence>
<dbReference type="Gene3D" id="2.10.50.10">
    <property type="entry name" value="Tumor Necrosis Factor Receptor, subunit A, domain 2"/>
    <property type="match status" value="4"/>
</dbReference>
<dbReference type="Pfam" id="PF07699">
    <property type="entry name" value="Ephrin_rec_like"/>
    <property type="match status" value="4"/>
</dbReference>
<feature type="domain" description="Tyrosine-protein kinase ephrin type A/B receptor-like" evidence="3">
    <location>
        <begin position="83"/>
        <end position="123"/>
    </location>
</feature>
<evidence type="ECO:0000313" key="4">
    <source>
        <dbReference type="EMBL" id="CAK9051965.1"/>
    </source>
</evidence>
<accession>A0ABP0MPG6</accession>
<dbReference type="PANTHER" id="PTHR46967:SF2">
    <property type="entry name" value="SUSHI, VON WILLEBRAND FACTOR TYPE A, EGF AND PENTRAXIN DOMAIN-CONTAINING PROTEIN 1-LIKE"/>
    <property type="match status" value="1"/>
</dbReference>